<protein>
    <submittedName>
        <fullName evidence="1">2459_t:CDS:1</fullName>
    </submittedName>
</protein>
<evidence type="ECO:0000313" key="1">
    <source>
        <dbReference type="EMBL" id="CAG8544076.1"/>
    </source>
</evidence>
<dbReference type="OrthoDB" id="550575at2759"/>
<gene>
    <name evidence="1" type="ORF">DEBURN_LOCUS6765</name>
</gene>
<dbReference type="AlphaFoldDB" id="A0A9N9FMR0"/>
<dbReference type="Proteomes" id="UP000789706">
    <property type="component" value="Unassembled WGS sequence"/>
</dbReference>
<comment type="caution">
    <text evidence="1">The sequence shown here is derived from an EMBL/GenBank/DDBJ whole genome shotgun (WGS) entry which is preliminary data.</text>
</comment>
<sequence length="107" mass="12138">MSHEEIKDADMLIQAHLKIEYLDFASVMAFQNDSLIVTIIRSSPNLKCFNISGNDIGDKVVEASEDPPPLILTFTDILDENRFISEFINHIILNSDTEFPALQTRLE</sequence>
<keyword evidence="2" id="KW-1185">Reference proteome</keyword>
<organism evidence="1 2">
    <name type="scientific">Diversispora eburnea</name>
    <dbReference type="NCBI Taxonomy" id="1213867"/>
    <lineage>
        <taxon>Eukaryota</taxon>
        <taxon>Fungi</taxon>
        <taxon>Fungi incertae sedis</taxon>
        <taxon>Mucoromycota</taxon>
        <taxon>Glomeromycotina</taxon>
        <taxon>Glomeromycetes</taxon>
        <taxon>Diversisporales</taxon>
        <taxon>Diversisporaceae</taxon>
        <taxon>Diversispora</taxon>
    </lineage>
</organism>
<accession>A0A9N9FMR0</accession>
<dbReference type="EMBL" id="CAJVPK010000733">
    <property type="protein sequence ID" value="CAG8544076.1"/>
    <property type="molecule type" value="Genomic_DNA"/>
</dbReference>
<proteinExistence type="predicted"/>
<evidence type="ECO:0000313" key="2">
    <source>
        <dbReference type="Proteomes" id="UP000789706"/>
    </source>
</evidence>
<reference evidence="1" key="1">
    <citation type="submission" date="2021-06" db="EMBL/GenBank/DDBJ databases">
        <authorList>
            <person name="Kallberg Y."/>
            <person name="Tangrot J."/>
            <person name="Rosling A."/>
        </authorList>
    </citation>
    <scope>NUCLEOTIDE SEQUENCE</scope>
    <source>
        <strain evidence="1">AZ414A</strain>
    </source>
</reference>
<name>A0A9N9FMR0_9GLOM</name>